<evidence type="ECO:0000259" key="2">
    <source>
        <dbReference type="SMART" id="SM00382"/>
    </source>
</evidence>
<dbReference type="InterPro" id="IPR003593">
    <property type="entry name" value="AAA+_ATPase"/>
</dbReference>
<dbReference type="Pfam" id="PF01078">
    <property type="entry name" value="Mg_chelatase"/>
    <property type="match status" value="1"/>
</dbReference>
<evidence type="ECO:0000313" key="3">
    <source>
        <dbReference type="EMBL" id="ACU70444.1"/>
    </source>
</evidence>
<dbReference type="RefSeq" id="WP_012785738.1">
    <property type="nucleotide sequence ID" value="NC_013131.1"/>
</dbReference>
<dbReference type="SUPFAM" id="SSF54211">
    <property type="entry name" value="Ribosomal protein S5 domain 2-like"/>
    <property type="match status" value="1"/>
</dbReference>
<dbReference type="STRING" id="479433.Caci_1523"/>
<dbReference type="SMART" id="SM00382">
    <property type="entry name" value="AAA"/>
    <property type="match status" value="1"/>
</dbReference>
<dbReference type="InterPro" id="IPR014721">
    <property type="entry name" value="Ribsml_uS5_D2-typ_fold_subgr"/>
</dbReference>
<dbReference type="eggNOG" id="COG0606">
    <property type="taxonomic scope" value="Bacteria"/>
</dbReference>
<dbReference type="SUPFAM" id="SSF52540">
    <property type="entry name" value="P-loop containing nucleoside triphosphate hydrolases"/>
    <property type="match status" value="1"/>
</dbReference>
<evidence type="ECO:0000313" key="4">
    <source>
        <dbReference type="Proteomes" id="UP000000851"/>
    </source>
</evidence>
<dbReference type="Pfam" id="PF13335">
    <property type="entry name" value="Mg_chelatase_C"/>
    <property type="match status" value="1"/>
</dbReference>
<dbReference type="FunCoup" id="C7QA46">
    <property type="interactions" value="21"/>
</dbReference>
<gene>
    <name evidence="3" type="ordered locus">Caci_1523</name>
</gene>
<dbReference type="Pfam" id="PF13541">
    <property type="entry name" value="ChlI"/>
    <property type="match status" value="1"/>
</dbReference>
<dbReference type="HOGENOM" id="CLU_026145_1_0_11"/>
<dbReference type="PANTHER" id="PTHR32039:SF7">
    <property type="entry name" value="COMPETENCE PROTEIN COMM"/>
    <property type="match status" value="1"/>
</dbReference>
<keyword evidence="4" id="KW-1185">Reference proteome</keyword>
<dbReference type="AlphaFoldDB" id="C7QA46"/>
<protein>
    <submittedName>
        <fullName evidence="3">Mg chelatase, subunit ChlI</fullName>
    </submittedName>
</protein>
<organism evidence="3 4">
    <name type="scientific">Catenulispora acidiphila (strain DSM 44928 / JCM 14897 / NBRC 102108 / NRRL B-24433 / ID139908)</name>
    <dbReference type="NCBI Taxonomy" id="479433"/>
    <lineage>
        <taxon>Bacteria</taxon>
        <taxon>Bacillati</taxon>
        <taxon>Actinomycetota</taxon>
        <taxon>Actinomycetes</taxon>
        <taxon>Catenulisporales</taxon>
        <taxon>Catenulisporaceae</taxon>
        <taxon>Catenulispora</taxon>
    </lineage>
</organism>
<dbReference type="Gene3D" id="3.30.230.10">
    <property type="match status" value="1"/>
</dbReference>
<dbReference type="InterPro" id="IPR020568">
    <property type="entry name" value="Ribosomal_Su5_D2-typ_SF"/>
</dbReference>
<dbReference type="Gene3D" id="3.40.50.300">
    <property type="entry name" value="P-loop containing nucleotide triphosphate hydrolases"/>
    <property type="match status" value="1"/>
</dbReference>
<name>C7QA46_CATAD</name>
<sequence length="517" mass="54541">MSVARTHAVSLNGTQGVVVEVEVNVTRGATRTQILGLRDTVLSECRDRARAAAYNSGHRWPEGNVMVGLSPAWVRKEGSAFDLAVAAAALAAEGAVSQLSLQGAMFLAELCLDGRLRPVRGVLPAALAARDHGLTSVFVAEPNALEASQISGLEVHGMRSLAQVVAYLQGTEIPDAEPLPLDTAPRTGPLRPVRPMPDMADVLGQYDARRALEVAAAGGHHLLLAGAPGAGKTLLAERLPSILPPLAETEALEVSSLHSISGTLPWDKPLITDPPYQSVHHTCTVAGMVGGGTGRILPGAISRAHCGVLFADEIAEMQRAVLEALREPLEAGEIVIARASGTVVFPARFLLVAAMNPCPCGRAGTAGGLCTCTPDARRRYTQKLSGPFLDRIDLRLSIHPVGRAELFGALPGESSADVRDRVLEARDRATHRYAGRPWTTNAQIPGSALRAEFAPAPASLTDIDSRYQAGTLTARGYDRLLRVAWTLADLTGRPRPGPDEVATALSFRQGLPGQLAT</sequence>
<dbReference type="InterPro" id="IPR027417">
    <property type="entry name" value="P-loop_NTPase"/>
</dbReference>
<reference evidence="3 4" key="1">
    <citation type="journal article" date="2009" name="Stand. Genomic Sci.">
        <title>Complete genome sequence of Catenulispora acidiphila type strain (ID 139908).</title>
        <authorList>
            <person name="Copeland A."/>
            <person name="Lapidus A."/>
            <person name="Glavina Del Rio T."/>
            <person name="Nolan M."/>
            <person name="Lucas S."/>
            <person name="Chen F."/>
            <person name="Tice H."/>
            <person name="Cheng J.F."/>
            <person name="Bruce D."/>
            <person name="Goodwin L."/>
            <person name="Pitluck S."/>
            <person name="Mikhailova N."/>
            <person name="Pati A."/>
            <person name="Ivanova N."/>
            <person name="Mavromatis K."/>
            <person name="Chen A."/>
            <person name="Palaniappan K."/>
            <person name="Chain P."/>
            <person name="Land M."/>
            <person name="Hauser L."/>
            <person name="Chang Y.J."/>
            <person name="Jeffries C.D."/>
            <person name="Chertkov O."/>
            <person name="Brettin T."/>
            <person name="Detter J.C."/>
            <person name="Han C."/>
            <person name="Ali Z."/>
            <person name="Tindall B.J."/>
            <person name="Goker M."/>
            <person name="Bristow J."/>
            <person name="Eisen J.A."/>
            <person name="Markowitz V."/>
            <person name="Hugenholtz P."/>
            <person name="Kyrpides N.C."/>
            <person name="Klenk H.P."/>
        </authorList>
    </citation>
    <scope>NUCLEOTIDE SEQUENCE [LARGE SCALE GENOMIC DNA]</scope>
    <source>
        <strain evidence="4">DSM 44928 / JCM 14897 / NBRC 102108 / NRRL B-24433 / ID139908</strain>
    </source>
</reference>
<dbReference type="EMBL" id="CP001700">
    <property type="protein sequence ID" value="ACU70444.1"/>
    <property type="molecule type" value="Genomic_DNA"/>
</dbReference>
<dbReference type="InterPro" id="IPR004482">
    <property type="entry name" value="Mg_chelat-rel"/>
</dbReference>
<dbReference type="KEGG" id="cai:Caci_1523"/>
<accession>C7QA46</accession>
<dbReference type="PANTHER" id="PTHR32039">
    <property type="entry name" value="MAGNESIUM-CHELATASE SUBUNIT CHLI"/>
    <property type="match status" value="1"/>
</dbReference>
<feature type="domain" description="AAA+ ATPase" evidence="2">
    <location>
        <begin position="218"/>
        <end position="402"/>
    </location>
</feature>
<dbReference type="GO" id="GO:0005524">
    <property type="term" value="F:ATP binding"/>
    <property type="evidence" value="ECO:0007669"/>
    <property type="project" value="InterPro"/>
</dbReference>
<dbReference type="Proteomes" id="UP000000851">
    <property type="component" value="Chromosome"/>
</dbReference>
<dbReference type="NCBIfam" id="TIGR00368">
    <property type="entry name" value="YifB family Mg chelatase-like AAA ATPase"/>
    <property type="match status" value="1"/>
</dbReference>
<dbReference type="InterPro" id="IPR045006">
    <property type="entry name" value="CHLI-like"/>
</dbReference>
<dbReference type="InParanoid" id="C7QA46"/>
<proteinExistence type="inferred from homology"/>
<comment type="similarity">
    <text evidence="1">Belongs to the Mg-chelatase subunits D/I family. ComM subfamily.</text>
</comment>
<evidence type="ECO:0000256" key="1">
    <source>
        <dbReference type="ARBA" id="ARBA00006354"/>
    </source>
</evidence>
<dbReference type="InterPro" id="IPR000523">
    <property type="entry name" value="Mg_chelatse_chII-like_cat_dom"/>
</dbReference>
<dbReference type="OrthoDB" id="9813147at2"/>
<dbReference type="InterPro" id="IPR025158">
    <property type="entry name" value="Mg_chelat-rel_C"/>
</dbReference>